<proteinExistence type="inferred from homology"/>
<dbReference type="Pfam" id="PF14602">
    <property type="entry name" value="Hexapep_2"/>
    <property type="match status" value="1"/>
</dbReference>
<dbReference type="Proteomes" id="UP000753376">
    <property type="component" value="Unassembled WGS sequence"/>
</dbReference>
<reference evidence="3 4" key="1">
    <citation type="submission" date="2021-05" db="EMBL/GenBank/DDBJ databases">
        <title>Draft genomes of bacteria isolated from model marine particles.</title>
        <authorList>
            <person name="Datta M.S."/>
            <person name="Schwartzman J.A."/>
            <person name="Enke T.N."/>
            <person name="Saavedra J."/>
            <person name="Cermak N."/>
            <person name="Cordero O.X."/>
        </authorList>
    </citation>
    <scope>NUCLEOTIDE SEQUENCE [LARGE SCALE GENOMIC DNA]</scope>
    <source>
        <strain evidence="3 4">D2M19</strain>
    </source>
</reference>
<dbReference type="PANTHER" id="PTHR23416:SF23">
    <property type="entry name" value="ACETYLTRANSFERASE C18B11.09C-RELATED"/>
    <property type="match status" value="1"/>
</dbReference>
<evidence type="ECO:0000256" key="2">
    <source>
        <dbReference type="ARBA" id="ARBA00022679"/>
    </source>
</evidence>
<evidence type="ECO:0000313" key="4">
    <source>
        <dbReference type="Proteomes" id="UP000753376"/>
    </source>
</evidence>
<dbReference type="PANTHER" id="PTHR23416">
    <property type="entry name" value="SIALIC ACID SYNTHASE-RELATED"/>
    <property type="match status" value="1"/>
</dbReference>
<accession>A0ABS6AAS5</accession>
<comment type="caution">
    <text evidence="3">The sequence shown here is derived from an EMBL/GenBank/DDBJ whole genome shotgun (WGS) entry which is preliminary data.</text>
</comment>
<evidence type="ECO:0000256" key="1">
    <source>
        <dbReference type="ARBA" id="ARBA00007274"/>
    </source>
</evidence>
<name>A0ABS6AAS5_9GAMM</name>
<keyword evidence="4" id="KW-1185">Reference proteome</keyword>
<dbReference type="CDD" id="cd04647">
    <property type="entry name" value="LbH_MAT_like"/>
    <property type="match status" value="1"/>
</dbReference>
<dbReference type="GO" id="GO:0016746">
    <property type="term" value="F:acyltransferase activity"/>
    <property type="evidence" value="ECO:0007669"/>
    <property type="project" value="UniProtKB-KW"/>
</dbReference>
<dbReference type="RefSeq" id="WP_216009041.1">
    <property type="nucleotide sequence ID" value="NZ_JAHKPV010000021.1"/>
</dbReference>
<dbReference type="EMBL" id="JAHKPV010000021">
    <property type="protein sequence ID" value="MBU2875233.1"/>
    <property type="molecule type" value="Genomic_DNA"/>
</dbReference>
<gene>
    <name evidence="3" type="ORF">KO508_14605</name>
</gene>
<keyword evidence="2" id="KW-0808">Transferase</keyword>
<comment type="similarity">
    <text evidence="1">Belongs to the transferase hexapeptide repeat family.</text>
</comment>
<evidence type="ECO:0000313" key="3">
    <source>
        <dbReference type="EMBL" id="MBU2875233.1"/>
    </source>
</evidence>
<sequence>MQTLKRFLKLIFRALAFPVYLLFLLFAQFGKTDSVFMSFSQGLSLIPGKFGTYLRAAFYHLTCPDTSDEISVGFLTILSHRNTNIAKGVYIGPQCNIGMCSIGENTLLGSGVHVLSGSSQHEFSDITKPIQEQGGHFEKVRIGADCWLGNTALVMASLEDQSILAAGSVLTKPTIRGDILAGNPAKCISNRLKPNSAYSPKPSQVAE</sequence>
<dbReference type="InterPro" id="IPR051159">
    <property type="entry name" value="Hexapeptide_acetyltransf"/>
</dbReference>
<organism evidence="3 4">
    <name type="scientific">Marinobacter salexigens</name>
    <dbReference type="NCBI Taxonomy" id="1925763"/>
    <lineage>
        <taxon>Bacteria</taxon>
        <taxon>Pseudomonadati</taxon>
        <taxon>Pseudomonadota</taxon>
        <taxon>Gammaproteobacteria</taxon>
        <taxon>Pseudomonadales</taxon>
        <taxon>Marinobacteraceae</taxon>
        <taxon>Marinobacter</taxon>
    </lineage>
</organism>
<protein>
    <submittedName>
        <fullName evidence="3">Acyltransferase</fullName>
    </submittedName>
</protein>
<dbReference type="InterPro" id="IPR001451">
    <property type="entry name" value="Hexapep"/>
</dbReference>
<keyword evidence="3" id="KW-0012">Acyltransferase</keyword>